<keyword evidence="6" id="KW-0508">mRNA splicing</keyword>
<evidence type="ECO:0000256" key="7">
    <source>
        <dbReference type="ARBA" id="ARBA00023242"/>
    </source>
</evidence>
<comment type="caution">
    <text evidence="10">The sequence shown here is derived from an EMBL/GenBank/DDBJ whole genome shotgun (WGS) entry which is preliminary data.</text>
</comment>
<feature type="compositionally biased region" description="Low complexity" evidence="8">
    <location>
        <begin position="341"/>
        <end position="360"/>
    </location>
</feature>
<proteinExistence type="inferred from homology"/>
<feature type="region of interest" description="Disordered" evidence="8">
    <location>
        <begin position="38"/>
        <end position="68"/>
    </location>
</feature>
<dbReference type="Pfam" id="PF10197">
    <property type="entry name" value="Cir_N"/>
    <property type="match status" value="1"/>
</dbReference>
<protein>
    <recommendedName>
        <fullName evidence="9">CBF1-interacting co-repressor CIR N-terminal domain-containing protein</fullName>
    </recommendedName>
</protein>
<feature type="domain" description="CBF1-interacting co-repressor CIR N-terminal" evidence="9">
    <location>
        <begin position="11"/>
        <end position="47"/>
    </location>
</feature>
<dbReference type="InterPro" id="IPR051376">
    <property type="entry name" value="CWC25_splicing_factor"/>
</dbReference>
<dbReference type="PANTHER" id="PTHR16196:SF0">
    <property type="entry name" value="PRE-MRNA-SPLICING FACTOR CWC25 HOMOLOG"/>
    <property type="match status" value="1"/>
</dbReference>
<evidence type="ECO:0000259" key="9">
    <source>
        <dbReference type="SMART" id="SM01083"/>
    </source>
</evidence>
<accession>A0A066VVU7</accession>
<dbReference type="GO" id="GO:0000398">
    <property type="term" value="P:mRNA splicing, via spliceosome"/>
    <property type="evidence" value="ECO:0007669"/>
    <property type="project" value="TreeGrafter"/>
</dbReference>
<feature type="region of interest" description="Disordered" evidence="8">
    <location>
        <begin position="154"/>
        <end position="360"/>
    </location>
</feature>
<dbReference type="PANTHER" id="PTHR16196">
    <property type="entry name" value="CELL CYCLE CONTROL PROTEIN CWF25"/>
    <property type="match status" value="1"/>
</dbReference>
<feature type="region of interest" description="Disordered" evidence="8">
    <location>
        <begin position="384"/>
        <end position="409"/>
    </location>
</feature>
<evidence type="ECO:0000256" key="3">
    <source>
        <dbReference type="ARBA" id="ARBA00022664"/>
    </source>
</evidence>
<evidence type="ECO:0000256" key="8">
    <source>
        <dbReference type="SAM" id="MobiDB-lite"/>
    </source>
</evidence>
<feature type="compositionally biased region" description="Basic and acidic residues" evidence="8">
    <location>
        <begin position="220"/>
        <end position="286"/>
    </location>
</feature>
<dbReference type="STRING" id="1037660.A0A066VVU7"/>
<reference evidence="10 11" key="1">
    <citation type="submission" date="2014-05" db="EMBL/GenBank/DDBJ databases">
        <title>Draft genome sequence of a rare smut relative, Tilletiaria anomala UBC 951.</title>
        <authorList>
            <consortium name="DOE Joint Genome Institute"/>
            <person name="Toome M."/>
            <person name="Kuo A."/>
            <person name="Henrissat B."/>
            <person name="Lipzen A."/>
            <person name="Tritt A."/>
            <person name="Yoshinaga Y."/>
            <person name="Zane M."/>
            <person name="Barry K."/>
            <person name="Grigoriev I.V."/>
            <person name="Spatafora J.W."/>
            <person name="Aimea M.C."/>
        </authorList>
    </citation>
    <scope>NUCLEOTIDE SEQUENCE [LARGE SCALE GENOMIC DNA]</scope>
    <source>
        <strain evidence="10 11">UBC 951</strain>
    </source>
</reference>
<dbReference type="GO" id="GO:0005684">
    <property type="term" value="C:U2-type spliceosomal complex"/>
    <property type="evidence" value="ECO:0007669"/>
    <property type="project" value="TreeGrafter"/>
</dbReference>
<evidence type="ECO:0000256" key="5">
    <source>
        <dbReference type="ARBA" id="ARBA00023054"/>
    </source>
</evidence>
<dbReference type="InterPro" id="IPR022209">
    <property type="entry name" value="CWC25"/>
</dbReference>
<gene>
    <name evidence="10" type="ORF">K437DRAFT_294875</name>
</gene>
<dbReference type="FunCoup" id="A0A066VVU7">
    <property type="interactions" value="222"/>
</dbReference>
<keyword evidence="5" id="KW-0175">Coiled coil</keyword>
<evidence type="ECO:0000256" key="1">
    <source>
        <dbReference type="ARBA" id="ARBA00004123"/>
    </source>
</evidence>
<dbReference type="InterPro" id="IPR019339">
    <property type="entry name" value="CIR_N_dom"/>
</dbReference>
<dbReference type="EMBL" id="JMSN01000052">
    <property type="protein sequence ID" value="KDN44388.1"/>
    <property type="molecule type" value="Genomic_DNA"/>
</dbReference>
<feature type="compositionally biased region" description="Basic and acidic residues" evidence="8">
    <location>
        <begin position="384"/>
        <end position="401"/>
    </location>
</feature>
<comment type="similarity">
    <text evidence="2">Belongs to the CWC25 family.</text>
</comment>
<keyword evidence="3" id="KW-0507">mRNA processing</keyword>
<evidence type="ECO:0000256" key="4">
    <source>
        <dbReference type="ARBA" id="ARBA00022728"/>
    </source>
</evidence>
<sequence length="452" mass="51655">MGGGDLNMKKSWHPLLMVNQERVWKQEKKAFEERKKLEELRRERDQEREMQELQRLQEEAGGKKRQEKVDWMYATPSTGGGPSAGDLEDYLLGKKRVDKLLRADEGQHLSKASGEETFMAIQNANTAQDLAAKVREDPLVTIKRQEQAAYEALLRDPTRLRELRKANGLDTGEDKEARRRRKEEKRRAKEERRASRHAQSKGRGSSMSRSLSPRRSCSPARRDRDESRRHNDYYERLPKTRSPAECRYRDQESRYTSRDRDHSSSRSYEYRRADRREAPYRREGTGDHQPLLARPPQSSRAEYRVSPSDAGPSSRSRWPETGDPRHPRSTSRDQGRPSIESSSSTTRPPASSSAAGEDAAAKLARMMGNAVAVQSERTALLSRVEAEEAAERAQQEADQEKARKRYGTHACSDAPKADFLIDQQRKMVGGSNIDLGERLARGRQGLQRIEAD</sequence>
<comment type="subcellular location">
    <subcellularLocation>
        <location evidence="1">Nucleus</location>
    </subcellularLocation>
</comment>
<evidence type="ECO:0000313" key="10">
    <source>
        <dbReference type="EMBL" id="KDN44388.1"/>
    </source>
</evidence>
<dbReference type="GeneID" id="25267238"/>
<keyword evidence="11" id="KW-1185">Reference proteome</keyword>
<feature type="compositionally biased region" description="Basic and acidic residues" evidence="8">
    <location>
        <begin position="317"/>
        <end position="335"/>
    </location>
</feature>
<feature type="compositionally biased region" description="Low complexity" evidence="8">
    <location>
        <begin position="203"/>
        <end position="219"/>
    </location>
</feature>
<evidence type="ECO:0000256" key="6">
    <source>
        <dbReference type="ARBA" id="ARBA00023187"/>
    </source>
</evidence>
<keyword evidence="4" id="KW-0747">Spliceosome</keyword>
<dbReference type="SMART" id="SM01083">
    <property type="entry name" value="Cir_N"/>
    <property type="match status" value="1"/>
</dbReference>
<dbReference type="OMA" id="SWHPHTM"/>
<organism evidence="10 11">
    <name type="scientific">Tilletiaria anomala (strain ATCC 24038 / CBS 436.72 / UBC 951)</name>
    <dbReference type="NCBI Taxonomy" id="1037660"/>
    <lineage>
        <taxon>Eukaryota</taxon>
        <taxon>Fungi</taxon>
        <taxon>Dikarya</taxon>
        <taxon>Basidiomycota</taxon>
        <taxon>Ustilaginomycotina</taxon>
        <taxon>Exobasidiomycetes</taxon>
        <taxon>Georgefischeriales</taxon>
        <taxon>Tilletiariaceae</taxon>
        <taxon>Tilletiaria</taxon>
    </lineage>
</organism>
<dbReference type="InParanoid" id="A0A066VVU7"/>
<keyword evidence="7" id="KW-0539">Nucleus</keyword>
<evidence type="ECO:0000256" key="2">
    <source>
        <dbReference type="ARBA" id="ARBA00006695"/>
    </source>
</evidence>
<name>A0A066VVU7_TILAU</name>
<dbReference type="Pfam" id="PF12542">
    <property type="entry name" value="CWC25"/>
    <property type="match status" value="1"/>
</dbReference>
<dbReference type="AlphaFoldDB" id="A0A066VVU7"/>
<dbReference type="RefSeq" id="XP_013242758.1">
    <property type="nucleotide sequence ID" value="XM_013387304.1"/>
</dbReference>
<feature type="compositionally biased region" description="Basic and acidic residues" evidence="8">
    <location>
        <begin position="154"/>
        <end position="177"/>
    </location>
</feature>
<dbReference type="OrthoDB" id="21123at2759"/>
<dbReference type="Proteomes" id="UP000027361">
    <property type="component" value="Unassembled WGS sequence"/>
</dbReference>
<dbReference type="HOGENOM" id="CLU_025093_0_0_1"/>
<evidence type="ECO:0000313" key="11">
    <source>
        <dbReference type="Proteomes" id="UP000027361"/>
    </source>
</evidence>